<comment type="caution">
    <text evidence="2">The sequence shown here is derived from an EMBL/GenBank/DDBJ whole genome shotgun (WGS) entry which is preliminary data.</text>
</comment>
<dbReference type="EMBL" id="JBHTBS010000001">
    <property type="protein sequence ID" value="MFC7335988.1"/>
    <property type="molecule type" value="Genomic_DNA"/>
</dbReference>
<organism evidence="2 3">
    <name type="scientific">Haloferula chungangensis</name>
    <dbReference type="NCBI Taxonomy" id="1048331"/>
    <lineage>
        <taxon>Bacteria</taxon>
        <taxon>Pseudomonadati</taxon>
        <taxon>Verrucomicrobiota</taxon>
        <taxon>Verrucomicrobiia</taxon>
        <taxon>Verrucomicrobiales</taxon>
        <taxon>Verrucomicrobiaceae</taxon>
        <taxon>Haloferula</taxon>
    </lineage>
</organism>
<sequence>MNEDPPTKEHALLVRRELSEADSEQPELVWQAAADHGGSTRLPVVCSLAGAEHPQSLCQKPASRLPRRLVAMNPATRSASDDEEFLLAGVSSILSLWQELFRFGEHVCGRGASQRDDAWPPGIRTESGRLRGGRITSVWLPWSAVFGFLQHGQRDAPSSLILSIAEDTARDLEILVRKPRMFLRRVRRKVPLGRAQQLDAACLSWLIKRPGRTAIEKAGSAQEILAVVREESFDTLENRVLKDFLRRAVRACGDYLRENTDFRTSPRYKCVEHFSRALGRYTQEEVFAGVRSVARISSPNYVLQHDEHYSAIWKAYQDLVRRQASLEHLFEWRFRAYRDLVRLLFCSAAWSLSSDGDRASRSANGQGLWIRQKPEMGSIFEATGWPGAVQSDQPDGCWLTLVAPEHLRRDTYMGVPIREVIASLGADLAVVATQPDTDQFSLWVVWTSFGAAQASSVGSSGRRLSETDALLSSIAGRHPTMRGLHGILVTGTPDESRHIQGGEVRSLTVSHDYHSWRKNEVPKTRELFRELIRNDQW</sequence>
<name>A0ABW2L102_9BACT</name>
<evidence type="ECO:0000313" key="2">
    <source>
        <dbReference type="EMBL" id="MFC7335988.1"/>
    </source>
</evidence>
<reference evidence="3" key="1">
    <citation type="journal article" date="2019" name="Int. J. Syst. Evol. Microbiol.">
        <title>The Global Catalogue of Microorganisms (GCM) 10K type strain sequencing project: providing services to taxonomists for standard genome sequencing and annotation.</title>
        <authorList>
            <consortium name="The Broad Institute Genomics Platform"/>
            <consortium name="The Broad Institute Genome Sequencing Center for Infectious Disease"/>
            <person name="Wu L."/>
            <person name="Ma J."/>
        </authorList>
    </citation>
    <scope>NUCLEOTIDE SEQUENCE [LARGE SCALE GENOMIC DNA]</scope>
    <source>
        <strain evidence="3">CGMCC 4.1467</strain>
    </source>
</reference>
<evidence type="ECO:0000259" key="1">
    <source>
        <dbReference type="Pfam" id="PF09823"/>
    </source>
</evidence>
<proteinExistence type="predicted"/>
<feature type="domain" description="DUF2357" evidence="1">
    <location>
        <begin position="166"/>
        <end position="316"/>
    </location>
</feature>
<protein>
    <submittedName>
        <fullName evidence="2">DUF2357 domain-containing protein</fullName>
    </submittedName>
</protein>
<accession>A0ABW2L102</accession>
<dbReference type="InterPro" id="IPR018633">
    <property type="entry name" value="DUF2357"/>
</dbReference>
<dbReference type="RefSeq" id="WP_379708651.1">
    <property type="nucleotide sequence ID" value="NZ_JBHTBS010000001.1"/>
</dbReference>
<gene>
    <name evidence="2" type="ORF">ACFQY0_02260</name>
</gene>
<evidence type="ECO:0000313" key="3">
    <source>
        <dbReference type="Proteomes" id="UP001596472"/>
    </source>
</evidence>
<dbReference type="Pfam" id="PF09823">
    <property type="entry name" value="DUF2357"/>
    <property type="match status" value="1"/>
</dbReference>
<keyword evidence="3" id="KW-1185">Reference proteome</keyword>
<dbReference type="Proteomes" id="UP001596472">
    <property type="component" value="Unassembled WGS sequence"/>
</dbReference>